<keyword evidence="2" id="KW-0472">Membrane</keyword>
<gene>
    <name evidence="3" type="ORF">SVUK_LOCUS11665</name>
</gene>
<evidence type="ECO:0000313" key="4">
    <source>
        <dbReference type="Proteomes" id="UP000270094"/>
    </source>
</evidence>
<feature type="region of interest" description="Disordered" evidence="1">
    <location>
        <begin position="148"/>
        <end position="173"/>
    </location>
</feature>
<reference evidence="3 4" key="1">
    <citation type="submission" date="2018-11" db="EMBL/GenBank/DDBJ databases">
        <authorList>
            <consortium name="Pathogen Informatics"/>
        </authorList>
    </citation>
    <scope>NUCLEOTIDE SEQUENCE [LARGE SCALE GENOMIC DNA]</scope>
</reference>
<keyword evidence="4" id="KW-1185">Reference proteome</keyword>
<keyword evidence="2" id="KW-0812">Transmembrane</keyword>
<dbReference type="AlphaFoldDB" id="A0A3P7JKE6"/>
<organism evidence="3 4">
    <name type="scientific">Strongylus vulgaris</name>
    <name type="common">Blood worm</name>
    <dbReference type="NCBI Taxonomy" id="40348"/>
    <lineage>
        <taxon>Eukaryota</taxon>
        <taxon>Metazoa</taxon>
        <taxon>Ecdysozoa</taxon>
        <taxon>Nematoda</taxon>
        <taxon>Chromadorea</taxon>
        <taxon>Rhabditida</taxon>
        <taxon>Rhabditina</taxon>
        <taxon>Rhabditomorpha</taxon>
        <taxon>Strongyloidea</taxon>
        <taxon>Strongylidae</taxon>
        <taxon>Strongylus</taxon>
    </lineage>
</organism>
<evidence type="ECO:0000256" key="2">
    <source>
        <dbReference type="SAM" id="Phobius"/>
    </source>
</evidence>
<sequence length="230" mass="25729">MEINGTLLENVMSGDFPEPSTSNFASDSPPARDNLIGDLPEIDPNNITGVVVNVNTTSRDHMAFENFFSAVESIFDESAWLIYAVVGVVSLIVICIICIIVVWIVKHKKRVIQQDNDPVLANAYSEDVNWKKCLCCRTAPDKQSQFQARQNSASNLDPYRRPPLPPIGGKPGDPYISTFNRTEALDILSRPPTVDEKTLAINIQSIRGVPHVHLQPDQYRNLPPLKMRYE</sequence>
<accession>A0A3P7JKE6</accession>
<dbReference type="OrthoDB" id="5796971at2759"/>
<protein>
    <submittedName>
        <fullName evidence="3">Uncharacterized protein</fullName>
    </submittedName>
</protein>
<proteinExistence type="predicted"/>
<keyword evidence="2" id="KW-1133">Transmembrane helix</keyword>
<dbReference type="EMBL" id="UYYB01097454">
    <property type="protein sequence ID" value="VDM76667.1"/>
    <property type="molecule type" value="Genomic_DNA"/>
</dbReference>
<evidence type="ECO:0000313" key="3">
    <source>
        <dbReference type="EMBL" id="VDM76667.1"/>
    </source>
</evidence>
<dbReference type="Proteomes" id="UP000270094">
    <property type="component" value="Unassembled WGS sequence"/>
</dbReference>
<name>A0A3P7JKE6_STRVU</name>
<evidence type="ECO:0000256" key="1">
    <source>
        <dbReference type="SAM" id="MobiDB-lite"/>
    </source>
</evidence>
<feature type="region of interest" description="Disordered" evidence="1">
    <location>
        <begin position="1"/>
        <end position="29"/>
    </location>
</feature>
<feature type="transmembrane region" description="Helical" evidence="2">
    <location>
        <begin position="80"/>
        <end position="105"/>
    </location>
</feature>